<feature type="domain" description="Creatinase N-terminal" evidence="2">
    <location>
        <begin position="29"/>
        <end position="164"/>
    </location>
</feature>
<dbReference type="Pfam" id="PF00557">
    <property type="entry name" value="Peptidase_M24"/>
    <property type="match status" value="1"/>
</dbReference>
<dbReference type="InterPro" id="IPR050659">
    <property type="entry name" value="Peptidase_M24B"/>
</dbReference>
<dbReference type="EMBL" id="BMKW01000026">
    <property type="protein sequence ID" value="GGJ43402.1"/>
    <property type="molecule type" value="Genomic_DNA"/>
</dbReference>
<dbReference type="SUPFAM" id="SSF53092">
    <property type="entry name" value="Creatinase/prolidase N-terminal domain"/>
    <property type="match status" value="1"/>
</dbReference>
<evidence type="ECO:0000259" key="1">
    <source>
        <dbReference type="Pfam" id="PF00557"/>
    </source>
</evidence>
<dbReference type="AlphaFoldDB" id="A0A917NZE2"/>
<dbReference type="Proteomes" id="UP000661507">
    <property type="component" value="Unassembled WGS sequence"/>
</dbReference>
<gene>
    <name evidence="3" type="ORF">GCM10011320_58610</name>
</gene>
<dbReference type="SUPFAM" id="SSF55920">
    <property type="entry name" value="Creatinase/aminopeptidase"/>
    <property type="match status" value="1"/>
</dbReference>
<dbReference type="PANTHER" id="PTHR46112:SF2">
    <property type="entry name" value="XAA-PRO AMINOPEPTIDASE P-RELATED"/>
    <property type="match status" value="1"/>
</dbReference>
<organism evidence="3 4">
    <name type="scientific">Neoroseomonas lacus</name>
    <dbReference type="NCBI Taxonomy" id="287609"/>
    <lineage>
        <taxon>Bacteria</taxon>
        <taxon>Pseudomonadati</taxon>
        <taxon>Pseudomonadota</taxon>
        <taxon>Alphaproteobacteria</taxon>
        <taxon>Acetobacterales</taxon>
        <taxon>Acetobacteraceae</taxon>
        <taxon>Neoroseomonas</taxon>
    </lineage>
</organism>
<dbReference type="InterPro" id="IPR000587">
    <property type="entry name" value="Creatinase_N"/>
</dbReference>
<evidence type="ECO:0000313" key="3">
    <source>
        <dbReference type="EMBL" id="GGJ43402.1"/>
    </source>
</evidence>
<protein>
    <submittedName>
        <fullName evidence="3">Xaa-Pro dipeptidase</fullName>
    </submittedName>
</protein>
<proteinExistence type="predicted"/>
<dbReference type="Gene3D" id="3.90.230.10">
    <property type="entry name" value="Creatinase/methionine aminopeptidase superfamily"/>
    <property type="match status" value="1"/>
</dbReference>
<dbReference type="InterPro" id="IPR000994">
    <property type="entry name" value="Pept_M24"/>
</dbReference>
<evidence type="ECO:0000313" key="4">
    <source>
        <dbReference type="Proteomes" id="UP000661507"/>
    </source>
</evidence>
<sequence length="400" mass="43550">MGHIGCQNFEPGLIGSMALHFDPAELLARIAHVTDRLRAECLDGILLFRQESMYWLTGYDTAGYSQFQCLWLGADGGMLLLTRSSDVRQAKITSIIEDVRLWIDAAGANPAATLRETLGGRIRPGARIGVEFASVTLNAQRGRMLQAAFAPDVELIDASTLIASFAVVKSPAELAYVREAGRIADEAWRQAFAACRPGNSESDILAEIYATVIRSGGDPAAGRFVCGAGDNALLCRYFTGKGRIGATDQVNIEFAAAYRHYHVALMRTALIGAATPTQRRMHEANIEALAACRDRLRPGHSYGDLFDAHASVLDRRGYKHARLNACGYSLGVSYPPTWMEWPMIYAGNPVALEPGMVVFMHMILLDSETNLAMCLGETFVVTEGAPERLSTLDHDLPLVV</sequence>
<feature type="domain" description="Peptidase M24" evidence="1">
    <location>
        <begin position="176"/>
        <end position="383"/>
    </location>
</feature>
<dbReference type="CDD" id="cd01066">
    <property type="entry name" value="APP_MetAP"/>
    <property type="match status" value="1"/>
</dbReference>
<evidence type="ECO:0000259" key="2">
    <source>
        <dbReference type="Pfam" id="PF01321"/>
    </source>
</evidence>
<comment type="caution">
    <text evidence="3">The sequence shown here is derived from an EMBL/GenBank/DDBJ whole genome shotgun (WGS) entry which is preliminary data.</text>
</comment>
<dbReference type="Pfam" id="PF01321">
    <property type="entry name" value="Creatinase_N"/>
    <property type="match status" value="1"/>
</dbReference>
<dbReference type="Gene3D" id="3.40.350.10">
    <property type="entry name" value="Creatinase/prolidase N-terminal domain"/>
    <property type="match status" value="1"/>
</dbReference>
<accession>A0A917NZE2</accession>
<dbReference type="PANTHER" id="PTHR46112">
    <property type="entry name" value="AMINOPEPTIDASE"/>
    <property type="match status" value="1"/>
</dbReference>
<reference evidence="3" key="2">
    <citation type="submission" date="2020-09" db="EMBL/GenBank/DDBJ databases">
        <authorList>
            <person name="Sun Q."/>
            <person name="Zhou Y."/>
        </authorList>
    </citation>
    <scope>NUCLEOTIDE SEQUENCE</scope>
    <source>
        <strain evidence="3">CGMCC 1.3617</strain>
    </source>
</reference>
<dbReference type="InterPro" id="IPR029149">
    <property type="entry name" value="Creatin/AminoP/Spt16_N"/>
</dbReference>
<keyword evidence="4" id="KW-1185">Reference proteome</keyword>
<reference evidence="3" key="1">
    <citation type="journal article" date="2014" name="Int. J. Syst. Evol. Microbiol.">
        <title>Complete genome sequence of Corynebacterium casei LMG S-19264T (=DSM 44701T), isolated from a smear-ripened cheese.</title>
        <authorList>
            <consortium name="US DOE Joint Genome Institute (JGI-PGF)"/>
            <person name="Walter F."/>
            <person name="Albersmeier A."/>
            <person name="Kalinowski J."/>
            <person name="Ruckert C."/>
        </authorList>
    </citation>
    <scope>NUCLEOTIDE SEQUENCE</scope>
    <source>
        <strain evidence="3">CGMCC 1.3617</strain>
    </source>
</reference>
<dbReference type="InterPro" id="IPR036005">
    <property type="entry name" value="Creatinase/aminopeptidase-like"/>
</dbReference>
<name>A0A917NZE2_9PROT</name>